<dbReference type="PANTHER" id="PTHR21098:SF0">
    <property type="entry name" value="RIBOFLAVIN SYNTHASE"/>
    <property type="match status" value="1"/>
</dbReference>
<proteinExistence type="predicted"/>
<dbReference type="InterPro" id="IPR023366">
    <property type="entry name" value="ATP_synth_asu-like_sf"/>
</dbReference>
<keyword evidence="6 11" id="KW-0808">Transferase</keyword>
<dbReference type="SUPFAM" id="SSF63380">
    <property type="entry name" value="Riboflavin synthase domain-like"/>
    <property type="match status" value="2"/>
</dbReference>
<dbReference type="GeneID" id="56034504"/>
<dbReference type="EC" id="2.5.1.9" evidence="3 8"/>
<dbReference type="NCBIfam" id="TIGR00187">
    <property type="entry name" value="ribE"/>
    <property type="match status" value="1"/>
</dbReference>
<feature type="domain" description="Lumazine-binding" evidence="10">
    <location>
        <begin position="96"/>
        <end position="192"/>
    </location>
</feature>
<dbReference type="InterPro" id="IPR026017">
    <property type="entry name" value="Lumazine-bd_dom"/>
</dbReference>
<evidence type="ECO:0000256" key="5">
    <source>
        <dbReference type="ARBA" id="ARBA00022619"/>
    </source>
</evidence>
<sequence>MYTGIAETSGEVTAVESAGEGRRIQIRADIFDDIEAGDSICVSGVCLTAETVTDGAISCFAAAETLERSWFSDLESGDHVNLERPLQPDDRMGGHIVEGHVEASGEILDISELEEGWDFVISKPSGLDSYIVEKGYITIEGMSLTVTDVDADRFSVTIIPETHNRSNLSEKDEGDNVNLETDVVARYVEGMVQKS</sequence>
<dbReference type="GO" id="GO:0009231">
    <property type="term" value="P:riboflavin biosynthetic process"/>
    <property type="evidence" value="ECO:0007669"/>
    <property type="project" value="UniProtKB-KW"/>
</dbReference>
<dbReference type="InterPro" id="IPR001783">
    <property type="entry name" value="Lumazine-bd"/>
</dbReference>
<evidence type="ECO:0000256" key="4">
    <source>
        <dbReference type="ARBA" id="ARBA00013950"/>
    </source>
</evidence>
<evidence type="ECO:0000313" key="11">
    <source>
        <dbReference type="EMBL" id="QLG49957.1"/>
    </source>
</evidence>
<dbReference type="PIRSF" id="PIRSF000498">
    <property type="entry name" value="Riboflavin_syn_A"/>
    <property type="match status" value="1"/>
</dbReference>
<dbReference type="RefSeq" id="WP_179262000.1">
    <property type="nucleotide sequence ID" value="NZ_CP058601.1"/>
</dbReference>
<protein>
    <recommendedName>
        <fullName evidence="4 8">Riboflavin synthase</fullName>
        <ecNumber evidence="3 8">2.5.1.9</ecNumber>
    </recommendedName>
</protein>
<evidence type="ECO:0000256" key="2">
    <source>
        <dbReference type="ARBA" id="ARBA00004887"/>
    </source>
</evidence>
<evidence type="ECO:0000256" key="8">
    <source>
        <dbReference type="NCBIfam" id="TIGR00187"/>
    </source>
</evidence>
<keyword evidence="12" id="KW-1185">Reference proteome</keyword>
<comment type="pathway">
    <text evidence="2">Cofactor biosynthesis; riboflavin biosynthesis; riboflavin from 2-hydroxy-3-oxobutyl phosphate and 5-amino-6-(D-ribitylamino)uracil: step 2/2.</text>
</comment>
<dbReference type="Pfam" id="PF00677">
    <property type="entry name" value="Lum_binding"/>
    <property type="match status" value="2"/>
</dbReference>
<dbReference type="PROSITE" id="PS51177">
    <property type="entry name" value="LUMAZINE_BIND"/>
    <property type="match status" value="2"/>
</dbReference>
<evidence type="ECO:0000256" key="6">
    <source>
        <dbReference type="ARBA" id="ARBA00022679"/>
    </source>
</evidence>
<evidence type="ECO:0000256" key="9">
    <source>
        <dbReference type="PROSITE-ProRule" id="PRU00524"/>
    </source>
</evidence>
<dbReference type="OrthoDB" id="10084at2157"/>
<dbReference type="CDD" id="cd00402">
    <property type="entry name" value="Riboflavin_synthase_like"/>
    <property type="match status" value="1"/>
</dbReference>
<evidence type="ECO:0000256" key="3">
    <source>
        <dbReference type="ARBA" id="ARBA00012827"/>
    </source>
</evidence>
<reference evidence="11 12" key="1">
    <citation type="submission" date="2020-07" db="EMBL/GenBank/DDBJ databases">
        <authorList>
            <person name="Cui H."/>
        </authorList>
    </citation>
    <scope>NUCLEOTIDE SEQUENCE [LARGE SCALE GENOMIC DNA]</scope>
    <source>
        <strain evidence="11 12">YPL8</strain>
    </source>
</reference>
<dbReference type="EMBL" id="CP058601">
    <property type="protein sequence ID" value="QLG49957.1"/>
    <property type="molecule type" value="Genomic_DNA"/>
</dbReference>
<feature type="repeat" description="Lumazine-binding" evidence="9">
    <location>
        <begin position="1"/>
        <end position="95"/>
    </location>
</feature>
<accession>A0A7D5KS46</accession>
<keyword evidence="5" id="KW-0686">Riboflavin biosynthesis</keyword>
<dbReference type="InterPro" id="IPR017938">
    <property type="entry name" value="Riboflavin_synthase-like_b-brl"/>
</dbReference>
<keyword evidence="7" id="KW-0677">Repeat</keyword>
<dbReference type="AlphaFoldDB" id="A0A7D5KS46"/>
<evidence type="ECO:0000313" key="12">
    <source>
        <dbReference type="Proteomes" id="UP000509241"/>
    </source>
</evidence>
<organism evidence="11 12">
    <name type="scientific">Natrinema halophilum</name>
    <dbReference type="NCBI Taxonomy" id="1699371"/>
    <lineage>
        <taxon>Archaea</taxon>
        <taxon>Methanobacteriati</taxon>
        <taxon>Methanobacteriota</taxon>
        <taxon>Stenosarchaea group</taxon>
        <taxon>Halobacteria</taxon>
        <taxon>Halobacteriales</taxon>
        <taxon>Natrialbaceae</taxon>
        <taxon>Natrinema</taxon>
    </lineage>
</organism>
<feature type="repeat" description="Lumazine-binding" evidence="9">
    <location>
        <begin position="96"/>
        <end position="192"/>
    </location>
</feature>
<dbReference type="PANTHER" id="PTHR21098">
    <property type="entry name" value="RIBOFLAVIN SYNTHASE ALPHA CHAIN"/>
    <property type="match status" value="1"/>
</dbReference>
<gene>
    <name evidence="11" type="ORF">HYG82_14395</name>
</gene>
<dbReference type="Gene3D" id="2.40.30.20">
    <property type="match status" value="2"/>
</dbReference>
<dbReference type="NCBIfam" id="NF006767">
    <property type="entry name" value="PRK09289.1"/>
    <property type="match status" value="1"/>
</dbReference>
<dbReference type="GO" id="GO:0004746">
    <property type="term" value="F:riboflavin synthase activity"/>
    <property type="evidence" value="ECO:0007669"/>
    <property type="project" value="UniProtKB-UniRule"/>
</dbReference>
<evidence type="ECO:0000256" key="7">
    <source>
        <dbReference type="ARBA" id="ARBA00022737"/>
    </source>
</evidence>
<dbReference type="FunFam" id="2.40.30.20:FF:000004">
    <property type="entry name" value="Riboflavin synthase, alpha subunit"/>
    <property type="match status" value="1"/>
</dbReference>
<evidence type="ECO:0000259" key="10">
    <source>
        <dbReference type="PROSITE" id="PS51177"/>
    </source>
</evidence>
<dbReference type="KEGG" id="haly:HYG82_14395"/>
<evidence type="ECO:0000256" key="1">
    <source>
        <dbReference type="ARBA" id="ARBA00002803"/>
    </source>
</evidence>
<feature type="domain" description="Lumazine-binding" evidence="10">
    <location>
        <begin position="1"/>
        <end position="95"/>
    </location>
</feature>
<comment type="function">
    <text evidence="1">Catalyzes the dismutation of two molecules of 6,7-dimethyl-8-ribityllumazine, resulting in the formation of riboflavin and 5-amino-6-(D-ribitylamino)uracil.</text>
</comment>
<dbReference type="Proteomes" id="UP000509241">
    <property type="component" value="Chromosome"/>
</dbReference>
<name>A0A7D5KS46_9EURY</name>